<dbReference type="AlphaFoldDB" id="A0A4Z2E2K7"/>
<evidence type="ECO:0000256" key="1">
    <source>
        <dbReference type="ARBA" id="ARBA00004141"/>
    </source>
</evidence>
<dbReference type="OrthoDB" id="196103at2759"/>
<evidence type="ECO:0000256" key="3">
    <source>
        <dbReference type="ARBA" id="ARBA00022989"/>
    </source>
</evidence>
<proteinExistence type="predicted"/>
<keyword evidence="6" id="KW-1185">Reference proteome</keyword>
<evidence type="ECO:0000313" key="6">
    <source>
        <dbReference type="Proteomes" id="UP000314294"/>
    </source>
</evidence>
<protein>
    <submittedName>
        <fullName evidence="5">UNC93-like protein MFSD11</fullName>
    </submittedName>
</protein>
<dbReference type="GO" id="GO:0016020">
    <property type="term" value="C:membrane"/>
    <property type="evidence" value="ECO:0007669"/>
    <property type="project" value="UniProtKB-SubCell"/>
</dbReference>
<keyword evidence="4" id="KW-0472">Membrane</keyword>
<organism evidence="5 6">
    <name type="scientific">Liparis tanakae</name>
    <name type="common">Tanaka's snailfish</name>
    <dbReference type="NCBI Taxonomy" id="230148"/>
    <lineage>
        <taxon>Eukaryota</taxon>
        <taxon>Metazoa</taxon>
        <taxon>Chordata</taxon>
        <taxon>Craniata</taxon>
        <taxon>Vertebrata</taxon>
        <taxon>Euteleostomi</taxon>
        <taxon>Actinopterygii</taxon>
        <taxon>Neopterygii</taxon>
        <taxon>Teleostei</taxon>
        <taxon>Neoteleostei</taxon>
        <taxon>Acanthomorphata</taxon>
        <taxon>Eupercaria</taxon>
        <taxon>Perciformes</taxon>
        <taxon>Cottioidei</taxon>
        <taxon>Cottales</taxon>
        <taxon>Liparidae</taxon>
        <taxon>Liparis</taxon>
    </lineage>
</organism>
<evidence type="ECO:0000256" key="2">
    <source>
        <dbReference type="ARBA" id="ARBA00022692"/>
    </source>
</evidence>
<keyword evidence="2" id="KW-0812">Transmembrane</keyword>
<name>A0A4Z2E2K7_9TELE</name>
<accession>A0A4Z2E2K7</accession>
<dbReference type="EMBL" id="SRLO01020295">
    <property type="protein sequence ID" value="TNN22971.1"/>
    <property type="molecule type" value="Genomic_DNA"/>
</dbReference>
<dbReference type="Proteomes" id="UP000314294">
    <property type="component" value="Unassembled WGS sequence"/>
</dbReference>
<reference evidence="5 6" key="1">
    <citation type="submission" date="2019-03" db="EMBL/GenBank/DDBJ databases">
        <title>First draft genome of Liparis tanakae, snailfish: a comprehensive survey of snailfish specific genes.</title>
        <authorList>
            <person name="Kim W."/>
            <person name="Song I."/>
            <person name="Jeong J.-H."/>
            <person name="Kim D."/>
            <person name="Kim S."/>
            <person name="Ryu S."/>
            <person name="Song J.Y."/>
            <person name="Lee S.K."/>
        </authorList>
    </citation>
    <scope>NUCLEOTIDE SEQUENCE [LARGE SCALE GENOMIC DNA]</scope>
    <source>
        <tissue evidence="5">Muscle</tissue>
    </source>
</reference>
<dbReference type="Pfam" id="PF05978">
    <property type="entry name" value="UNC-93"/>
    <property type="match status" value="1"/>
</dbReference>
<evidence type="ECO:0000256" key="4">
    <source>
        <dbReference type="ARBA" id="ARBA00023136"/>
    </source>
</evidence>
<sequence length="80" mass="9260">MDFAPVSRGYRRETMLPEMKRLDERFLFLSVLWTAQGHFLVENSDASTINRNTGMFWALLQCRYAAADAVTHALLPPRRT</sequence>
<gene>
    <name evidence="5" type="primary">MFSD11_1</name>
    <name evidence="5" type="ORF">EYF80_066913</name>
</gene>
<comment type="caution">
    <text evidence="5">The sequence shown here is derived from an EMBL/GenBank/DDBJ whole genome shotgun (WGS) entry which is preliminary data.</text>
</comment>
<comment type="subcellular location">
    <subcellularLocation>
        <location evidence="1">Membrane</location>
        <topology evidence="1">Multi-pass membrane protein</topology>
    </subcellularLocation>
</comment>
<evidence type="ECO:0000313" key="5">
    <source>
        <dbReference type="EMBL" id="TNN22971.1"/>
    </source>
</evidence>
<dbReference type="InterPro" id="IPR010291">
    <property type="entry name" value="Ion_channel_UNC-93"/>
</dbReference>
<keyword evidence="3" id="KW-1133">Transmembrane helix</keyword>